<dbReference type="PANTHER" id="PTHR43806:SF11">
    <property type="entry name" value="CEREVISIN-RELATED"/>
    <property type="match status" value="1"/>
</dbReference>
<dbReference type="InterPro" id="IPR037045">
    <property type="entry name" value="S8pro/Inhibitor_I9_sf"/>
</dbReference>
<sequence>MINLLNVSLFISTVLAGSQHVFNQVNMASLITPPGDLVIPGRYIVMLKESAGSNKQKFNSHLNFVKTFAKIANTKANSNTNEIDQVYDGEFFGYAGSFDEDVLQYIRYSEDVSYIERDQQMVLHDTQYNSDWGMSRISSRKTVGKGPYNYIYNPDGGKGVSVYVFDTGVNIYHEDFEGRAQYGIVTSPNTDPKDNMGHGTHVSGTIAGKTLGVAKKANIISVKVFSQNGTSTASGFLRGISFAVNDHVNKTKLAKANNTPLPKSVANASLGTGVSLTINNAVDTSNRVGTSMASPHVAGIVAIYQSFSGPTPYPYDVIKSLIINNGTTGLITNPGPLSPNIIAYSNPPS</sequence>
<dbReference type="PROSITE" id="PS51892">
    <property type="entry name" value="SUBTILASE"/>
    <property type="match status" value="1"/>
</dbReference>
<proteinExistence type="inferred from homology"/>
<dbReference type="SUPFAM" id="SSF52743">
    <property type="entry name" value="Subtilisin-like"/>
    <property type="match status" value="1"/>
</dbReference>
<dbReference type="PROSITE" id="PS00138">
    <property type="entry name" value="SUBTILASE_SER"/>
    <property type="match status" value="1"/>
</dbReference>
<dbReference type="STRING" id="61424.A0A2T9YSM4"/>
<feature type="domain" description="Peptidase S8/S53" evidence="7">
    <location>
        <begin position="157"/>
        <end position="272"/>
    </location>
</feature>
<gene>
    <name evidence="9" type="ORF">BB559_002802</name>
</gene>
<dbReference type="GO" id="GO:0004252">
    <property type="term" value="F:serine-type endopeptidase activity"/>
    <property type="evidence" value="ECO:0007669"/>
    <property type="project" value="InterPro"/>
</dbReference>
<name>A0A2T9YSM4_9FUNG</name>
<evidence type="ECO:0000256" key="4">
    <source>
        <dbReference type="ARBA" id="ARBA00022825"/>
    </source>
</evidence>
<keyword evidence="4" id="KW-0720">Serine protease</keyword>
<comment type="similarity">
    <text evidence="1 5">Belongs to the peptidase S8 family.</text>
</comment>
<feature type="signal peptide" evidence="6">
    <location>
        <begin position="1"/>
        <end position="16"/>
    </location>
</feature>
<evidence type="ECO:0000256" key="2">
    <source>
        <dbReference type="ARBA" id="ARBA00022670"/>
    </source>
</evidence>
<feature type="chain" id="PRO_5015688615" description="Peptidase S8/S53 domain-containing protein" evidence="6">
    <location>
        <begin position="17"/>
        <end position="349"/>
    </location>
</feature>
<evidence type="ECO:0008006" key="11">
    <source>
        <dbReference type="Google" id="ProtNLM"/>
    </source>
</evidence>
<comment type="caution">
    <text evidence="9">The sequence shown here is derived from an EMBL/GenBank/DDBJ whole genome shotgun (WGS) entry which is preliminary data.</text>
</comment>
<evidence type="ECO:0000256" key="5">
    <source>
        <dbReference type="PROSITE-ProRule" id="PRU01240"/>
    </source>
</evidence>
<keyword evidence="6" id="KW-0732">Signal</keyword>
<evidence type="ECO:0000313" key="9">
    <source>
        <dbReference type="EMBL" id="PVU95254.1"/>
    </source>
</evidence>
<dbReference type="Gene3D" id="3.30.70.80">
    <property type="entry name" value="Peptidase S8 propeptide/proteinase inhibitor I9"/>
    <property type="match status" value="1"/>
</dbReference>
<evidence type="ECO:0000256" key="6">
    <source>
        <dbReference type="SAM" id="SignalP"/>
    </source>
</evidence>
<dbReference type="InterPro" id="IPR015500">
    <property type="entry name" value="Peptidase_S8_subtilisin-rel"/>
</dbReference>
<dbReference type="GO" id="GO:0006508">
    <property type="term" value="P:proteolysis"/>
    <property type="evidence" value="ECO:0007669"/>
    <property type="project" value="UniProtKB-KW"/>
</dbReference>
<dbReference type="Pfam" id="PF00082">
    <property type="entry name" value="Peptidase_S8"/>
    <property type="match status" value="1"/>
</dbReference>
<dbReference type="InterPro" id="IPR050131">
    <property type="entry name" value="Peptidase_S8_subtilisin-like"/>
</dbReference>
<evidence type="ECO:0000259" key="8">
    <source>
        <dbReference type="Pfam" id="PF05922"/>
    </source>
</evidence>
<dbReference type="InterPro" id="IPR036852">
    <property type="entry name" value="Peptidase_S8/S53_dom_sf"/>
</dbReference>
<dbReference type="InterPro" id="IPR023828">
    <property type="entry name" value="Peptidase_S8_Ser-AS"/>
</dbReference>
<evidence type="ECO:0000256" key="1">
    <source>
        <dbReference type="ARBA" id="ARBA00011073"/>
    </source>
</evidence>
<comment type="caution">
    <text evidence="5">Lacks conserved residue(s) required for the propagation of feature annotation.</text>
</comment>
<dbReference type="PRINTS" id="PR00723">
    <property type="entry name" value="SUBTILISIN"/>
</dbReference>
<evidence type="ECO:0000256" key="3">
    <source>
        <dbReference type="ARBA" id="ARBA00022801"/>
    </source>
</evidence>
<keyword evidence="10" id="KW-1185">Reference proteome</keyword>
<dbReference type="InterPro" id="IPR022398">
    <property type="entry name" value="Peptidase_S8_His-AS"/>
</dbReference>
<dbReference type="Gene3D" id="3.40.50.200">
    <property type="entry name" value="Peptidase S8/S53 domain"/>
    <property type="match status" value="2"/>
</dbReference>
<dbReference type="EMBL" id="MBFT01000194">
    <property type="protein sequence ID" value="PVU95254.1"/>
    <property type="molecule type" value="Genomic_DNA"/>
</dbReference>
<dbReference type="Proteomes" id="UP000245699">
    <property type="component" value="Unassembled WGS sequence"/>
</dbReference>
<protein>
    <recommendedName>
        <fullName evidence="11">Peptidase S8/S53 domain-containing protein</fullName>
    </recommendedName>
</protein>
<dbReference type="InterPro" id="IPR000209">
    <property type="entry name" value="Peptidase_S8/S53_dom"/>
</dbReference>
<accession>A0A2T9YSM4</accession>
<feature type="domain" description="Inhibitor I9" evidence="8">
    <location>
        <begin position="42"/>
        <end position="124"/>
    </location>
</feature>
<dbReference type="OrthoDB" id="206201at2759"/>
<dbReference type="GO" id="GO:0005615">
    <property type="term" value="C:extracellular space"/>
    <property type="evidence" value="ECO:0007669"/>
    <property type="project" value="TreeGrafter"/>
</dbReference>
<keyword evidence="3" id="KW-0378">Hydrolase</keyword>
<keyword evidence="2" id="KW-0645">Protease</keyword>
<organism evidence="9 10">
    <name type="scientific">Furculomyces boomerangus</name>
    <dbReference type="NCBI Taxonomy" id="61424"/>
    <lineage>
        <taxon>Eukaryota</taxon>
        <taxon>Fungi</taxon>
        <taxon>Fungi incertae sedis</taxon>
        <taxon>Zoopagomycota</taxon>
        <taxon>Kickxellomycotina</taxon>
        <taxon>Harpellomycetes</taxon>
        <taxon>Harpellales</taxon>
        <taxon>Harpellaceae</taxon>
        <taxon>Furculomyces</taxon>
    </lineage>
</organism>
<dbReference type="PROSITE" id="PS00137">
    <property type="entry name" value="SUBTILASE_HIS"/>
    <property type="match status" value="1"/>
</dbReference>
<dbReference type="Pfam" id="PF05922">
    <property type="entry name" value="Inhibitor_I9"/>
    <property type="match status" value="1"/>
</dbReference>
<dbReference type="AlphaFoldDB" id="A0A2T9YSM4"/>
<evidence type="ECO:0000259" key="7">
    <source>
        <dbReference type="Pfam" id="PF00082"/>
    </source>
</evidence>
<evidence type="ECO:0000313" key="10">
    <source>
        <dbReference type="Proteomes" id="UP000245699"/>
    </source>
</evidence>
<dbReference type="PANTHER" id="PTHR43806">
    <property type="entry name" value="PEPTIDASE S8"/>
    <property type="match status" value="1"/>
</dbReference>
<dbReference type="InterPro" id="IPR010259">
    <property type="entry name" value="S8pro/Inhibitor_I9"/>
</dbReference>
<reference evidence="9 10" key="1">
    <citation type="journal article" date="2018" name="MBio">
        <title>Comparative Genomics Reveals the Core Gene Toolbox for the Fungus-Insect Symbiosis.</title>
        <authorList>
            <person name="Wang Y."/>
            <person name="Stata M."/>
            <person name="Wang W."/>
            <person name="Stajich J.E."/>
            <person name="White M.M."/>
            <person name="Moncalvo J.M."/>
        </authorList>
    </citation>
    <scope>NUCLEOTIDE SEQUENCE [LARGE SCALE GENOMIC DNA]</scope>
    <source>
        <strain evidence="9 10">AUS-77-4</strain>
    </source>
</reference>